<accession>A0A5N6KKZ9</accession>
<protein>
    <submittedName>
        <fullName evidence="2">Uncharacterized protein</fullName>
    </submittedName>
</protein>
<comment type="caution">
    <text evidence="2">The sequence shown here is derived from an EMBL/GenBank/DDBJ whole genome shotgun (WGS) entry which is preliminary data.</text>
</comment>
<proteinExistence type="predicted"/>
<sequence length="95" mass="11147">MKSTIPIQYILNLQILLSFDVQLHFGYCVEMWFFFSLPSSRQSIDTFNITQQKPRYMRVYSPQRERERGQVDGESSKKTAIHGRHGPNIDHISIS</sequence>
<feature type="compositionally biased region" description="Basic and acidic residues" evidence="1">
    <location>
        <begin position="63"/>
        <end position="77"/>
    </location>
</feature>
<feature type="region of interest" description="Disordered" evidence="1">
    <location>
        <begin position="60"/>
        <end position="95"/>
    </location>
</feature>
<gene>
    <name evidence="2" type="ORF">EYC80_003772</name>
</gene>
<dbReference type="EMBL" id="VIGI01000001">
    <property type="protein sequence ID" value="KAB8304365.1"/>
    <property type="molecule type" value="Genomic_DNA"/>
</dbReference>
<name>A0A5N6KKZ9_MONLA</name>
<evidence type="ECO:0000313" key="2">
    <source>
        <dbReference type="EMBL" id="KAB8304365.1"/>
    </source>
</evidence>
<evidence type="ECO:0000256" key="1">
    <source>
        <dbReference type="SAM" id="MobiDB-lite"/>
    </source>
</evidence>
<reference evidence="2 3" key="1">
    <citation type="submission" date="2019-06" db="EMBL/GenBank/DDBJ databases">
        <title>Genome Sequence of the Brown Rot Fungal Pathogen Monilinia laxa.</title>
        <authorList>
            <person name="De Miccolis Angelini R.M."/>
            <person name="Landi L."/>
            <person name="Abate D."/>
            <person name="Pollastro S."/>
            <person name="Romanazzi G."/>
            <person name="Faretra F."/>
        </authorList>
    </citation>
    <scope>NUCLEOTIDE SEQUENCE [LARGE SCALE GENOMIC DNA]</scope>
    <source>
        <strain evidence="2 3">Mlax316</strain>
    </source>
</reference>
<keyword evidence="3" id="KW-1185">Reference proteome</keyword>
<dbReference type="AlphaFoldDB" id="A0A5N6KKZ9"/>
<evidence type="ECO:0000313" key="3">
    <source>
        <dbReference type="Proteomes" id="UP000326757"/>
    </source>
</evidence>
<organism evidence="2 3">
    <name type="scientific">Monilinia laxa</name>
    <name type="common">Brown rot fungus</name>
    <name type="synonym">Sclerotinia laxa</name>
    <dbReference type="NCBI Taxonomy" id="61186"/>
    <lineage>
        <taxon>Eukaryota</taxon>
        <taxon>Fungi</taxon>
        <taxon>Dikarya</taxon>
        <taxon>Ascomycota</taxon>
        <taxon>Pezizomycotina</taxon>
        <taxon>Leotiomycetes</taxon>
        <taxon>Helotiales</taxon>
        <taxon>Sclerotiniaceae</taxon>
        <taxon>Monilinia</taxon>
    </lineage>
</organism>
<dbReference type="Proteomes" id="UP000326757">
    <property type="component" value="Unassembled WGS sequence"/>
</dbReference>